<dbReference type="InterPro" id="IPR018996">
    <property type="entry name" value="Man1/Src1-like_C"/>
</dbReference>
<evidence type="ECO:0000256" key="3">
    <source>
        <dbReference type="ARBA" id="ARBA00022692"/>
    </source>
</evidence>
<dbReference type="InterPro" id="IPR041885">
    <property type="entry name" value="MAN1_winged_helix_dom"/>
</dbReference>
<protein>
    <recommendedName>
        <fullName evidence="7">Man1/Src1-like C-terminal domain-containing protein</fullName>
    </recommendedName>
</protein>
<evidence type="ECO:0000313" key="9">
    <source>
        <dbReference type="Proteomes" id="UP001497383"/>
    </source>
</evidence>
<evidence type="ECO:0000256" key="1">
    <source>
        <dbReference type="ARBA" id="ARBA00004540"/>
    </source>
</evidence>
<proteinExistence type="predicted"/>
<comment type="subcellular location">
    <subcellularLocation>
        <location evidence="1">Nucleus inner membrane</location>
    </subcellularLocation>
</comment>
<evidence type="ECO:0000256" key="6">
    <source>
        <dbReference type="ARBA" id="ARBA00023242"/>
    </source>
</evidence>
<dbReference type="EMBL" id="OZ022409">
    <property type="protein sequence ID" value="CAK9439975.1"/>
    <property type="molecule type" value="Genomic_DNA"/>
</dbReference>
<organism evidence="8 9">
    <name type="scientific">Lodderomyces beijingensis</name>
    <dbReference type="NCBI Taxonomy" id="1775926"/>
    <lineage>
        <taxon>Eukaryota</taxon>
        <taxon>Fungi</taxon>
        <taxon>Dikarya</taxon>
        <taxon>Ascomycota</taxon>
        <taxon>Saccharomycotina</taxon>
        <taxon>Pichiomycetes</taxon>
        <taxon>Debaryomycetaceae</taxon>
        <taxon>Candida/Lodderomyces clade</taxon>
        <taxon>Lodderomyces</taxon>
    </lineage>
</organism>
<keyword evidence="5" id="KW-0472">Membrane</keyword>
<dbReference type="Proteomes" id="UP001497383">
    <property type="component" value="Chromosome 5"/>
</dbReference>
<dbReference type="GeneID" id="92209271"/>
<evidence type="ECO:0000259" key="7">
    <source>
        <dbReference type="Pfam" id="PF09402"/>
    </source>
</evidence>
<keyword evidence="6" id="KW-0539">Nucleus</keyword>
<keyword evidence="2" id="KW-0597">Phosphoprotein</keyword>
<evidence type="ECO:0000313" key="8">
    <source>
        <dbReference type="EMBL" id="CAK9439975.1"/>
    </source>
</evidence>
<keyword evidence="9" id="KW-1185">Reference proteome</keyword>
<dbReference type="PANTHER" id="PTHR47808">
    <property type="entry name" value="INNER NUCLEAR MEMBRANE PROTEIN HEH2-RELATED"/>
    <property type="match status" value="1"/>
</dbReference>
<dbReference type="RefSeq" id="XP_066831013.1">
    <property type="nucleotide sequence ID" value="XM_066974256.1"/>
</dbReference>
<keyword evidence="4" id="KW-1133">Transmembrane helix</keyword>
<dbReference type="Gene3D" id="1.10.10.1180">
    <property type="entry name" value="MAN1, winged-helix domain"/>
    <property type="match status" value="1"/>
</dbReference>
<dbReference type="Pfam" id="PF09402">
    <property type="entry name" value="MSC"/>
    <property type="match status" value="1"/>
</dbReference>
<accession>A0ABP0ZNW5</accession>
<keyword evidence="3" id="KW-0812">Transmembrane</keyword>
<feature type="domain" description="Man1/Src1-like C-terminal" evidence="7">
    <location>
        <begin position="3"/>
        <end position="120"/>
    </location>
</feature>
<evidence type="ECO:0000256" key="5">
    <source>
        <dbReference type="ARBA" id="ARBA00023136"/>
    </source>
</evidence>
<name>A0ABP0ZNW5_9ASCO</name>
<sequence>MGNLTRYKYKISLVVLLIVFFKFLQYKYRKYQLSLVKVDIIYQEVISKLTTQLRLSRTSSNIKPFIGSNQLRDLILGNEHNLGERLRLWNQVSNKIENNTNVATNVVEDHGEIMKVWEWVNELSLEGCID</sequence>
<reference evidence="8 9" key="1">
    <citation type="submission" date="2024-03" db="EMBL/GenBank/DDBJ databases">
        <authorList>
            <person name="Brejova B."/>
        </authorList>
    </citation>
    <scope>NUCLEOTIDE SEQUENCE [LARGE SCALE GENOMIC DNA]</scope>
    <source>
        <strain evidence="8 9">CBS 14171</strain>
    </source>
</reference>
<dbReference type="InterPro" id="IPR044780">
    <property type="entry name" value="Heh2/Src1"/>
</dbReference>
<gene>
    <name evidence="8" type="ORF">LODBEIA_P40750</name>
</gene>
<evidence type="ECO:0000256" key="4">
    <source>
        <dbReference type="ARBA" id="ARBA00022989"/>
    </source>
</evidence>
<dbReference type="PANTHER" id="PTHR47808:SF2">
    <property type="entry name" value="LEM DOMAIN-CONTAINING PROTEIN 2"/>
    <property type="match status" value="1"/>
</dbReference>
<evidence type="ECO:0000256" key="2">
    <source>
        <dbReference type="ARBA" id="ARBA00022553"/>
    </source>
</evidence>